<dbReference type="PANTHER" id="PTHR43806:SF11">
    <property type="entry name" value="CEREVISIN-RELATED"/>
    <property type="match status" value="1"/>
</dbReference>
<dbReference type="InterPro" id="IPR050131">
    <property type="entry name" value="Peptidase_S8_subtilisin-like"/>
</dbReference>
<evidence type="ECO:0000259" key="7">
    <source>
        <dbReference type="Pfam" id="PF18962"/>
    </source>
</evidence>
<dbReference type="PROSITE" id="PS51892">
    <property type="entry name" value="SUBTILASE"/>
    <property type="match status" value="1"/>
</dbReference>
<dbReference type="PROSITE" id="PS00018">
    <property type="entry name" value="EF_HAND_1"/>
    <property type="match status" value="1"/>
</dbReference>
<sequence>MNNRRHLLLPVAIITVFFILQVSAISAPPPMTADLEWKGRIVVEFSEVLGDVTVEQLSGVSQIGVDDLDMLARQYNVYGIEKFFPFAEKPEDPRIRDLSRYFTLLFPEEIDLHEVVQAYAENSHIITADPYYIRTVDYTPNDPYFVSQWHISHVGAPAAFDYCQGSGDVIVGVVDSGTDTSHVDLRDNLWINPGEDLNGNGMIEPLEWNGVDDDYNGYTDDFWGWNTWLWNNNVQDAESHGSHCAGCATAVTDNGVGVSSLGFSAKIMTAKAGDGQFIYAGVQGISYCANNGADVITLSYGNSQFWGPENSAIQNAWGQGVVILGSAGNDNTSTLHYPSAYDNVIAVGATNSGDYKAYFSNYGYWVDLCAPGMGILSTVPGNTYASYQGTSMSCPVAAGLAALIWAAKPAWNNAQVSAHLINTCYNIDYLNPSYAGQLGSGRIDAANAISSLYPNLSYIEQTFDDASGGNGNGRPEPGETVDLLLTVANTSATMGAIGVEVTTTCSDPEITITDNNSNFGNIAASSSANNYGDPITFEVDPAFEPREVTFELTLTEAGMGLTIIEELTQMVGFPDIMVVGDDGGGNYTNWYEQDLTALGYSYEMWDVNSQGEIPLATMQGYPVVIWHTSNQSNPLSSTEQTTIESYLNGGGNLFLTGEDIDEQLTGTTFYSDVLHSSSLGSAGFFTLDGVPGDPISDGTDLILVGAGGAGNSNSPSEIAPVGDAETVYTYTTTSNAGGIRWNDAYSKLVYFAFNFEAVSGINSTPRDIVLENMFTWFDISSPPPPPPEMVVEIDYVSGSPVSAGGGTLYYSIWGENQGTTALDYDIWIDKIYENTDTTTLILREITNYQPGWQINRPDAWFPVPSGWPGGNYEFRIYSGWHPEYELWYTDAFPWVKSGAVDLDYDFEANLPLNAPDPFADIGITQVDYAVPTSFEVMGAYPNPFNPTTSISFALPVDAKVLLSVYDVSGRLVETLVDGCRDAGIHEVTFDASRLSSGIYLYRLKTGEYSITGKMVLMK</sequence>
<evidence type="ECO:0000256" key="3">
    <source>
        <dbReference type="ARBA" id="ARBA00022801"/>
    </source>
</evidence>
<dbReference type="PROSITE" id="PS00137">
    <property type="entry name" value="SUBTILASE_HIS"/>
    <property type="match status" value="1"/>
</dbReference>
<organism evidence="8 9">
    <name type="scientific">candidate division LCP-89 bacterium B3_LCP</name>
    <dbReference type="NCBI Taxonomy" id="2012998"/>
    <lineage>
        <taxon>Bacteria</taxon>
        <taxon>Pseudomonadati</taxon>
        <taxon>Bacteria division LCP-89</taxon>
    </lineage>
</organism>
<gene>
    <name evidence="8" type="ORF">CEE37_05640</name>
</gene>
<dbReference type="GO" id="GO:0006508">
    <property type="term" value="P:proteolysis"/>
    <property type="evidence" value="ECO:0007669"/>
    <property type="project" value="UniProtKB-KW"/>
</dbReference>
<dbReference type="InterPro" id="IPR022398">
    <property type="entry name" value="Peptidase_S8_His-AS"/>
</dbReference>
<dbReference type="InterPro" id="IPR026444">
    <property type="entry name" value="Secre_tail"/>
</dbReference>
<evidence type="ECO:0000256" key="4">
    <source>
        <dbReference type="ARBA" id="ARBA00022825"/>
    </source>
</evidence>
<dbReference type="PANTHER" id="PTHR43806">
    <property type="entry name" value="PEPTIDASE S8"/>
    <property type="match status" value="1"/>
</dbReference>
<comment type="similarity">
    <text evidence="1 5">Belongs to the peptidase S8 family.</text>
</comment>
<proteinExistence type="inferred from homology"/>
<dbReference type="PRINTS" id="PR00723">
    <property type="entry name" value="SUBTILISIN"/>
</dbReference>
<dbReference type="InterPro" id="IPR036852">
    <property type="entry name" value="Peptidase_S8/S53_dom_sf"/>
</dbReference>
<accession>A0A532V1Q6</accession>
<feature type="active site" description="Charge relay system" evidence="5">
    <location>
        <position position="240"/>
    </location>
</feature>
<evidence type="ECO:0000256" key="1">
    <source>
        <dbReference type="ARBA" id="ARBA00011073"/>
    </source>
</evidence>
<evidence type="ECO:0000256" key="5">
    <source>
        <dbReference type="PROSITE-ProRule" id="PRU01240"/>
    </source>
</evidence>
<dbReference type="Pfam" id="PF00082">
    <property type="entry name" value="Peptidase_S8"/>
    <property type="match status" value="1"/>
</dbReference>
<dbReference type="Proteomes" id="UP000319619">
    <property type="component" value="Unassembled WGS sequence"/>
</dbReference>
<keyword evidence="2 5" id="KW-0645">Protease</keyword>
<keyword evidence="3 5" id="KW-0378">Hydrolase</keyword>
<dbReference type="Pfam" id="PF18962">
    <property type="entry name" value="Por_Secre_tail"/>
    <property type="match status" value="1"/>
</dbReference>
<evidence type="ECO:0000259" key="6">
    <source>
        <dbReference type="Pfam" id="PF00082"/>
    </source>
</evidence>
<dbReference type="Gene3D" id="3.40.50.200">
    <property type="entry name" value="Peptidase S8/S53 domain"/>
    <property type="match status" value="1"/>
</dbReference>
<evidence type="ECO:0008006" key="10">
    <source>
        <dbReference type="Google" id="ProtNLM"/>
    </source>
</evidence>
<dbReference type="NCBIfam" id="TIGR04183">
    <property type="entry name" value="Por_Secre_tail"/>
    <property type="match status" value="1"/>
</dbReference>
<name>A0A532V1Q6_UNCL8</name>
<evidence type="ECO:0000313" key="9">
    <source>
        <dbReference type="Proteomes" id="UP000319619"/>
    </source>
</evidence>
<dbReference type="GO" id="GO:0005615">
    <property type="term" value="C:extracellular space"/>
    <property type="evidence" value="ECO:0007669"/>
    <property type="project" value="TreeGrafter"/>
</dbReference>
<dbReference type="EMBL" id="NJBN01000003">
    <property type="protein sequence ID" value="TKJ41150.1"/>
    <property type="molecule type" value="Genomic_DNA"/>
</dbReference>
<evidence type="ECO:0000313" key="8">
    <source>
        <dbReference type="EMBL" id="TKJ41150.1"/>
    </source>
</evidence>
<dbReference type="Gene3D" id="2.60.40.4070">
    <property type="match status" value="1"/>
</dbReference>
<protein>
    <recommendedName>
        <fullName evidence="10">Peptidase S8/S53 domain-containing protein</fullName>
    </recommendedName>
</protein>
<keyword evidence="4 5" id="KW-0720">Serine protease</keyword>
<reference evidence="8 9" key="1">
    <citation type="submission" date="2017-06" db="EMBL/GenBank/DDBJ databases">
        <title>Novel microbial phyla capable of carbon fixation and sulfur reduction in deep-sea sediments.</title>
        <authorList>
            <person name="Huang J."/>
            <person name="Baker B."/>
            <person name="Wang Y."/>
        </authorList>
    </citation>
    <scope>NUCLEOTIDE SEQUENCE [LARGE SCALE GENOMIC DNA]</scope>
    <source>
        <strain evidence="8">B3_LCP</strain>
    </source>
</reference>
<dbReference type="GO" id="GO:0004252">
    <property type="term" value="F:serine-type endopeptidase activity"/>
    <property type="evidence" value="ECO:0007669"/>
    <property type="project" value="UniProtKB-UniRule"/>
</dbReference>
<evidence type="ECO:0000256" key="2">
    <source>
        <dbReference type="ARBA" id="ARBA00022670"/>
    </source>
</evidence>
<dbReference type="InterPro" id="IPR018247">
    <property type="entry name" value="EF_Hand_1_Ca_BS"/>
</dbReference>
<dbReference type="SUPFAM" id="SSF52743">
    <property type="entry name" value="Subtilisin-like"/>
    <property type="match status" value="1"/>
</dbReference>
<dbReference type="InterPro" id="IPR000209">
    <property type="entry name" value="Peptidase_S8/S53_dom"/>
</dbReference>
<feature type="domain" description="Secretion system C-terminal sorting" evidence="7">
    <location>
        <begin position="940"/>
        <end position="1015"/>
    </location>
</feature>
<feature type="domain" description="Peptidase S8/S53" evidence="6">
    <location>
        <begin position="168"/>
        <end position="424"/>
    </location>
</feature>
<dbReference type="PROSITE" id="PS00138">
    <property type="entry name" value="SUBTILASE_SER"/>
    <property type="match status" value="1"/>
</dbReference>
<feature type="active site" description="Charge relay system" evidence="5">
    <location>
        <position position="175"/>
    </location>
</feature>
<feature type="active site" description="Charge relay system" evidence="5">
    <location>
        <position position="391"/>
    </location>
</feature>
<dbReference type="AlphaFoldDB" id="A0A532V1Q6"/>
<comment type="caution">
    <text evidence="8">The sequence shown here is derived from an EMBL/GenBank/DDBJ whole genome shotgun (WGS) entry which is preliminary data.</text>
</comment>
<dbReference type="InterPro" id="IPR015500">
    <property type="entry name" value="Peptidase_S8_subtilisin-rel"/>
</dbReference>
<dbReference type="InterPro" id="IPR023828">
    <property type="entry name" value="Peptidase_S8_Ser-AS"/>
</dbReference>